<dbReference type="InterPro" id="IPR011625">
    <property type="entry name" value="A2M_N_BRD"/>
</dbReference>
<dbReference type="Pfam" id="PF17790">
    <property type="entry name" value="MG1"/>
    <property type="match status" value="1"/>
</dbReference>
<dbReference type="Gene3D" id="2.60.40.10">
    <property type="entry name" value="Immunoglobulins"/>
    <property type="match status" value="2"/>
</dbReference>
<dbReference type="Gene3D" id="2.60.40.690">
    <property type="entry name" value="Alpha-macroglobulin, receptor-binding domain"/>
    <property type="match status" value="1"/>
</dbReference>
<name>A0A3B3WJR1_9TELE</name>
<dbReference type="InterPro" id="IPR008930">
    <property type="entry name" value="Terpenoid_cyclase/PrenylTrfase"/>
</dbReference>
<keyword evidence="2" id="KW-0964">Secreted</keyword>
<dbReference type="InterPro" id="IPR040839">
    <property type="entry name" value="MG4"/>
</dbReference>
<dbReference type="SMART" id="SM01419">
    <property type="entry name" value="Thiol-ester_cl"/>
    <property type="match status" value="1"/>
</dbReference>
<dbReference type="SUPFAM" id="SSF50242">
    <property type="entry name" value="TIMP-like"/>
    <property type="match status" value="1"/>
</dbReference>
<keyword evidence="3" id="KW-1015">Disulfide bond</keyword>
<evidence type="ECO:0000256" key="2">
    <source>
        <dbReference type="ARBA" id="ARBA00022525"/>
    </source>
</evidence>
<dbReference type="GO" id="GO:0005615">
    <property type="term" value="C:extracellular space"/>
    <property type="evidence" value="ECO:0007669"/>
    <property type="project" value="InterPro"/>
</dbReference>
<feature type="domain" description="Anaphylatoxin-like" evidence="5">
    <location>
        <begin position="620"/>
        <end position="655"/>
    </location>
</feature>
<keyword evidence="7" id="KW-1185">Reference proteome</keyword>
<evidence type="ECO:0000256" key="1">
    <source>
        <dbReference type="ARBA" id="ARBA00004613"/>
    </source>
</evidence>
<dbReference type="CDD" id="cd00017">
    <property type="entry name" value="ANATO"/>
    <property type="match status" value="1"/>
</dbReference>
<dbReference type="SMART" id="SM01361">
    <property type="entry name" value="A2M_recep"/>
    <property type="match status" value="1"/>
</dbReference>
<dbReference type="PROSITE" id="PS00477">
    <property type="entry name" value="ALPHA_2_MACROGLOBULIN"/>
    <property type="match status" value="1"/>
</dbReference>
<dbReference type="PROSITE" id="PS01177">
    <property type="entry name" value="ANAPHYLATOXIN_1"/>
    <property type="match status" value="1"/>
</dbReference>
<dbReference type="Gene3D" id="1.20.91.20">
    <property type="entry name" value="Anaphylotoxins (complement system)"/>
    <property type="match status" value="1"/>
</dbReference>
<dbReference type="FunFam" id="2.60.40.1940:FF:000001">
    <property type="entry name" value="Complement component C3"/>
    <property type="match status" value="1"/>
</dbReference>
<dbReference type="InterPro" id="IPR001599">
    <property type="entry name" value="Macroglobln_a2"/>
</dbReference>
<dbReference type="Pfam" id="PF00207">
    <property type="entry name" value="A2M"/>
    <property type="match status" value="1"/>
</dbReference>
<dbReference type="Gene3D" id="2.20.130.20">
    <property type="match status" value="1"/>
</dbReference>
<dbReference type="GO" id="GO:0004866">
    <property type="term" value="F:endopeptidase inhibitor activity"/>
    <property type="evidence" value="ECO:0007669"/>
    <property type="project" value="InterPro"/>
</dbReference>
<dbReference type="PANTHER" id="PTHR11412">
    <property type="entry name" value="MACROGLOBULIN / COMPLEMENT"/>
    <property type="match status" value="1"/>
</dbReference>
<evidence type="ECO:0000313" key="7">
    <source>
        <dbReference type="Proteomes" id="UP000261480"/>
    </source>
</evidence>
<dbReference type="InterPro" id="IPR019742">
    <property type="entry name" value="MacrogloblnA2_CS"/>
</dbReference>
<dbReference type="Gene3D" id="2.60.40.1940">
    <property type="match status" value="1"/>
</dbReference>
<dbReference type="Ensembl" id="ENSPMET00000011508.1">
    <property type="protein sequence ID" value="ENSPMEP00000003048.1"/>
    <property type="gene ID" value="ENSPMEG00000005113.1"/>
</dbReference>
<dbReference type="SMART" id="SM00643">
    <property type="entry name" value="C345C"/>
    <property type="match status" value="1"/>
</dbReference>
<evidence type="ECO:0000313" key="6">
    <source>
        <dbReference type="Ensembl" id="ENSPMEP00000003048.1"/>
    </source>
</evidence>
<dbReference type="InterPro" id="IPR011626">
    <property type="entry name" value="Alpha-macroglobulin_TED"/>
</dbReference>
<dbReference type="Pfam" id="PF01759">
    <property type="entry name" value="NTR"/>
    <property type="match status" value="1"/>
</dbReference>
<evidence type="ECO:0000256" key="4">
    <source>
        <dbReference type="SAM" id="Phobius"/>
    </source>
</evidence>
<dbReference type="FunFam" id="2.60.40.10:FF:000155">
    <property type="entry name" value="complement C3 isoform X1"/>
    <property type="match status" value="1"/>
</dbReference>
<sequence>LILSTLLIHVCLVLSTILTGLYVMSAPNLLRIGTEERIFIEIQDNVNRNQNVNVEIRVMNHPTKATTFTSTSVTLTDQANFQAFAKIVIPPETFANDRNGKHYVTLQAQFPDQLLEKVALVSFQSGFIFIQTDKPIYTPSSSVRYRIFAMWPDMQSQSDTSVNFEIVSYLLLFVVLVCSFGNWKMVANFHSNAAESFTTEFEVKEYVLPSFEVKLLLPPTTPFFYVDSNALDITIKATYTFGREVDGTAYVVFGCINGDEKKSFPSSLQRVPIQNGNGMVTLLKKHITEIHKNILDLVGKSIYVSVSVLTESGSEMVEAELKGIKIVQSPYTIHFKRTPKHFKPGLSFDVTVEVLNPDGSPAEGIPVSVNPGGVLATTKSNGMARLPINPGGEIQSLRITARTNYPPYAPNRQATATMVALPYKSPSNSLLHLSKRCPQKEQFKGQLVKHFREKNVNLNQMSVNVDITKEMLPSFRVVAYYHTSSNELVSDSVWVDVTDTCMGKVRDTINVLVTGDPGATVGMVAVDDAVYILNNKNRLTQKKIWDVVEQYDTGCTAGGGKDGRNVFYDAGLLFQSSHDGSPSRTDLKCPTATRRKRETTILEVRTSLISGFRTHLQKDCCLDGMKEIPVSYTCERRTEYIVDGPECKQAFLHCCNEMKKQRDERKVEILHLARSETDDYKVSNDEIVSRSNFPESWFWKDISLRCPANDPNCNTVTAQKTEALPDTITTWQLTAVSMSKTHGLCVAKPLKIITWKPFFIDLRLPYSAVQGEQLEIRAILHNYDDNPITVRIELKEEASICSAAYKKKWFRSEVQVGRQTTRAVPFIIIPMKHGSFPIEVKAAVKGSFHSDGVRKMLLVVLFLVLGIFVHMVPDVLLFPITGGRQEEIINSDIPMAHLVPNTPESTLISLTGIGQMNTLLDNVISGESMGSLIRAPSGCGEQNMKDVTLPVIAALYLDKTNQWEHVGFEKRNEAIQHIKTGYETQLKFRKDDGSFAMYSFKPSTTWLTAYVAKVFPMATAYVHIDTSVVCGAIKFLILQTQRPDGMFVEVGEGDVGGVDSDASMTAFCLIAMKESSRINVFAQKSLSSSMRKAQAYLERRLQSLTNPYAVALTSYALVNFKKLDRGVLFRHFSTDQTHWPVQKGKDATLEATAYALLALVKDQVEAKPIVRWLSQQQRYGGDYGATQATIMVYQAVAEYASNVNEPPFDLNVDVSVKGRSLMNKINLNNQNHYSTRTSKVRRWIRTMVSLYYAIPTKRESDCEMFDLTVELIEDSVTLLNVFVHLFLCVCRYKNTERNASMSILDIGLPTGYKFNKNDLDALSTGRDRIIDEYEANKELSEKGSLIIYLNKVSHTRPEEISFRIEQSMAVEFLQPAAVSVYEYYDKKRCVKFYRPQRKSGELLSPECMLYSTLFQHTFSCPGTTDESPLDQYRTFLTYQHCREALDLRPGKTYLIMGTSADIHIVGTSFRYIIGETTWVEYWPTPEECQTDIHRPVLRLSYFISTVTNKGLP</sequence>
<evidence type="ECO:0000256" key="3">
    <source>
        <dbReference type="ARBA" id="ARBA00023157"/>
    </source>
</evidence>
<dbReference type="Pfam" id="PF07678">
    <property type="entry name" value="TED_complement"/>
    <property type="match status" value="1"/>
</dbReference>
<organism evidence="6 7">
    <name type="scientific">Poecilia mexicana</name>
    <dbReference type="NCBI Taxonomy" id="48701"/>
    <lineage>
        <taxon>Eukaryota</taxon>
        <taxon>Metazoa</taxon>
        <taxon>Chordata</taxon>
        <taxon>Craniata</taxon>
        <taxon>Vertebrata</taxon>
        <taxon>Euteleostomi</taxon>
        <taxon>Actinopterygii</taxon>
        <taxon>Neopterygii</taxon>
        <taxon>Teleostei</taxon>
        <taxon>Neoteleostei</taxon>
        <taxon>Acanthomorphata</taxon>
        <taxon>Ovalentaria</taxon>
        <taxon>Atherinomorphae</taxon>
        <taxon>Cyprinodontiformes</taxon>
        <taxon>Poeciliidae</taxon>
        <taxon>Poeciliinae</taxon>
        <taxon>Poecilia</taxon>
    </lineage>
</organism>
<dbReference type="InterPro" id="IPR008993">
    <property type="entry name" value="TIMP-like_OB-fold"/>
</dbReference>
<reference evidence="6" key="2">
    <citation type="submission" date="2025-09" db="UniProtKB">
        <authorList>
            <consortium name="Ensembl"/>
        </authorList>
    </citation>
    <scope>IDENTIFICATION</scope>
</reference>
<dbReference type="PANTHER" id="PTHR11412:SF81">
    <property type="entry name" value="COMPLEMENT C3"/>
    <property type="match status" value="1"/>
</dbReference>
<dbReference type="InterPro" id="IPR009048">
    <property type="entry name" value="A-macroglobulin_rcpt-bd"/>
</dbReference>
<dbReference type="InterPro" id="IPR013783">
    <property type="entry name" value="Ig-like_fold"/>
</dbReference>
<dbReference type="Pfam" id="PF17791">
    <property type="entry name" value="MG3"/>
    <property type="match status" value="1"/>
</dbReference>
<dbReference type="InterPro" id="IPR000020">
    <property type="entry name" value="Anaphylatoxin/fibulin"/>
</dbReference>
<keyword evidence="4" id="KW-0812">Transmembrane</keyword>
<dbReference type="Gene3D" id="6.20.50.160">
    <property type="match status" value="1"/>
</dbReference>
<reference evidence="6" key="1">
    <citation type="submission" date="2025-08" db="UniProtKB">
        <authorList>
            <consortium name="Ensembl"/>
        </authorList>
    </citation>
    <scope>IDENTIFICATION</scope>
</reference>
<proteinExistence type="predicted"/>
<evidence type="ECO:0000259" key="5">
    <source>
        <dbReference type="PROSITE" id="PS01178"/>
    </source>
</evidence>
<dbReference type="InterPro" id="IPR018081">
    <property type="entry name" value="Anaphylatoxin_comp_syst"/>
</dbReference>
<dbReference type="Gene3D" id="2.40.50.120">
    <property type="match status" value="1"/>
</dbReference>
<dbReference type="InterPro" id="IPR018933">
    <property type="entry name" value="Netrin_module_non-TIMP"/>
</dbReference>
<keyword evidence="4" id="KW-1133">Transmembrane helix</keyword>
<dbReference type="Pfam" id="PF01821">
    <property type="entry name" value="ANATO"/>
    <property type="match status" value="1"/>
</dbReference>
<protein>
    <recommendedName>
        <fullName evidence="5">Anaphylatoxin-like domain-containing protein</fullName>
    </recommendedName>
</protein>
<dbReference type="SUPFAM" id="SSF49410">
    <property type="entry name" value="Alpha-macroglobulin receptor domain"/>
    <property type="match status" value="1"/>
</dbReference>
<dbReference type="InterPro" id="IPR041425">
    <property type="entry name" value="C3/4/5_MG1"/>
</dbReference>
<dbReference type="SMART" id="SM01359">
    <property type="entry name" value="A2M_N_2"/>
    <property type="match status" value="1"/>
</dbReference>
<dbReference type="PROSITE" id="PS01178">
    <property type="entry name" value="ANAPHYLATOXIN_2"/>
    <property type="match status" value="1"/>
</dbReference>
<dbReference type="InterPro" id="IPR036595">
    <property type="entry name" value="A-macroglobulin_rcpt-bd_sf"/>
</dbReference>
<dbReference type="Proteomes" id="UP000261480">
    <property type="component" value="Unplaced"/>
</dbReference>
<dbReference type="Gene3D" id="1.50.10.20">
    <property type="match status" value="1"/>
</dbReference>
<dbReference type="SUPFAM" id="SSF47686">
    <property type="entry name" value="Anaphylotoxins (complement system)"/>
    <property type="match status" value="1"/>
</dbReference>
<feature type="transmembrane region" description="Helical" evidence="4">
    <location>
        <begin position="6"/>
        <end position="24"/>
    </location>
</feature>
<dbReference type="SMART" id="SM00104">
    <property type="entry name" value="ANATO"/>
    <property type="match status" value="1"/>
</dbReference>
<accession>A0A3B3WJR1</accession>
<dbReference type="Pfam" id="PF07677">
    <property type="entry name" value="A2M_recep"/>
    <property type="match status" value="1"/>
</dbReference>
<dbReference type="SMART" id="SM01360">
    <property type="entry name" value="A2M"/>
    <property type="match status" value="1"/>
</dbReference>
<dbReference type="Gene3D" id="2.60.120.1540">
    <property type="match status" value="1"/>
</dbReference>
<dbReference type="InterPro" id="IPR047565">
    <property type="entry name" value="Alpha-macroglob_thiol-ester_cl"/>
</dbReference>
<dbReference type="Gene3D" id="2.60.40.1930">
    <property type="match status" value="3"/>
</dbReference>
<dbReference type="InterPro" id="IPR050473">
    <property type="entry name" value="A2M/Complement_sys"/>
</dbReference>
<dbReference type="InterPro" id="IPR041555">
    <property type="entry name" value="MG3"/>
</dbReference>
<dbReference type="Gene3D" id="1.20.50.70">
    <property type="match status" value="1"/>
</dbReference>
<comment type="subcellular location">
    <subcellularLocation>
        <location evidence="1">Secreted</location>
    </subcellularLocation>
</comment>
<dbReference type="SUPFAM" id="SSF48239">
    <property type="entry name" value="Terpenoid cyclases/Protein prenyltransferases"/>
    <property type="match status" value="1"/>
</dbReference>
<dbReference type="Pfam" id="PF07703">
    <property type="entry name" value="A2M_BRD"/>
    <property type="match status" value="1"/>
</dbReference>
<dbReference type="Pfam" id="PF17789">
    <property type="entry name" value="MG4"/>
    <property type="match status" value="1"/>
</dbReference>
<keyword evidence="4" id="KW-0472">Membrane</keyword>
<dbReference type="CDD" id="cd02896">
    <property type="entry name" value="complement_C3_C4_C5"/>
    <property type="match status" value="1"/>
</dbReference>